<evidence type="ECO:0000256" key="3">
    <source>
        <dbReference type="ARBA" id="ARBA00022729"/>
    </source>
</evidence>
<feature type="active site" evidence="8">
    <location>
        <position position="233"/>
    </location>
</feature>
<evidence type="ECO:0000259" key="13">
    <source>
        <dbReference type="PROSITE" id="PS50015"/>
    </source>
</evidence>
<feature type="compositionally biased region" description="Basic and acidic residues" evidence="11">
    <location>
        <begin position="162"/>
        <end position="176"/>
    </location>
</feature>
<dbReference type="PANTHER" id="PTHR47966:SF51">
    <property type="entry name" value="BETA-SITE APP-CLEAVING ENZYME, ISOFORM A-RELATED"/>
    <property type="match status" value="1"/>
</dbReference>
<dbReference type="PROSITE" id="PS00141">
    <property type="entry name" value="ASP_PROTEASE"/>
    <property type="match status" value="1"/>
</dbReference>
<keyword evidence="16" id="KW-1185">Reference proteome</keyword>
<dbReference type="Proteomes" id="UP000265515">
    <property type="component" value="Unassembled WGS sequence"/>
</dbReference>
<dbReference type="Pfam" id="PF05184">
    <property type="entry name" value="SapB_1"/>
    <property type="match status" value="1"/>
</dbReference>
<gene>
    <name evidence="15" type="ORF">CBR_g6320</name>
</gene>
<dbReference type="FunFam" id="2.40.70.10:FF:000009">
    <property type="entry name" value="Aspartic proteinase A1"/>
    <property type="match status" value="1"/>
</dbReference>
<dbReference type="GO" id="GO:0006508">
    <property type="term" value="P:proteolysis"/>
    <property type="evidence" value="ECO:0007669"/>
    <property type="project" value="UniProtKB-KW"/>
</dbReference>
<dbReference type="InterPro" id="IPR001969">
    <property type="entry name" value="Aspartic_peptidase_AS"/>
</dbReference>
<dbReference type="Pfam" id="PF03489">
    <property type="entry name" value="SapB_2"/>
    <property type="match status" value="1"/>
</dbReference>
<feature type="disulfide bond" evidence="9">
    <location>
        <begin position="246"/>
        <end position="252"/>
    </location>
</feature>
<name>A0A388KJH7_CHABU</name>
<dbReference type="InterPro" id="IPR008139">
    <property type="entry name" value="SaposinB_dom"/>
</dbReference>
<evidence type="ECO:0000259" key="14">
    <source>
        <dbReference type="PROSITE" id="PS51767"/>
    </source>
</evidence>
<dbReference type="SUPFAM" id="SSF47862">
    <property type="entry name" value="Saposin"/>
    <property type="match status" value="1"/>
</dbReference>
<dbReference type="FunFam" id="2.40.70.10:FF:000044">
    <property type="entry name" value="Lysosomal aspartic protease"/>
    <property type="match status" value="1"/>
</dbReference>
<protein>
    <recommendedName>
        <fullName evidence="17">Peptidase A1 domain-containing protein</fullName>
    </recommendedName>
</protein>
<dbReference type="InterPro" id="IPR033121">
    <property type="entry name" value="PEPTIDASE_A1"/>
</dbReference>
<feature type="signal peptide" evidence="12">
    <location>
        <begin position="1"/>
        <end position="24"/>
    </location>
</feature>
<keyword evidence="3 12" id="KW-0732">Signal</keyword>
<keyword evidence="2 10" id="KW-0645">Protease</keyword>
<proteinExistence type="inferred from homology"/>
<dbReference type="AlphaFoldDB" id="A0A388KJH7"/>
<organism evidence="15 16">
    <name type="scientific">Chara braunii</name>
    <name type="common">Braun's stonewort</name>
    <dbReference type="NCBI Taxonomy" id="69332"/>
    <lineage>
        <taxon>Eukaryota</taxon>
        <taxon>Viridiplantae</taxon>
        <taxon>Streptophyta</taxon>
        <taxon>Charophyceae</taxon>
        <taxon>Charales</taxon>
        <taxon>Characeae</taxon>
        <taxon>Chara</taxon>
    </lineage>
</organism>
<keyword evidence="5 10" id="KW-0378">Hydrolase</keyword>
<keyword evidence="6 9" id="KW-1015">Disulfide bond</keyword>
<evidence type="ECO:0008006" key="17">
    <source>
        <dbReference type="Google" id="ProtNLM"/>
    </source>
</evidence>
<dbReference type="GO" id="GO:0004190">
    <property type="term" value="F:aspartic-type endopeptidase activity"/>
    <property type="evidence" value="ECO:0007669"/>
    <property type="project" value="UniProtKB-KW"/>
</dbReference>
<dbReference type="InterPro" id="IPR008138">
    <property type="entry name" value="SapB_2"/>
</dbReference>
<dbReference type="PRINTS" id="PR00792">
    <property type="entry name" value="PEPSIN"/>
</dbReference>
<dbReference type="InterPro" id="IPR021109">
    <property type="entry name" value="Peptidase_aspartic_dom_sf"/>
</dbReference>
<dbReference type="EMBL" id="BFEA01000126">
    <property type="protein sequence ID" value="GBG70189.1"/>
    <property type="molecule type" value="Genomic_DNA"/>
</dbReference>
<feature type="domain" description="Peptidase A1" evidence="14">
    <location>
        <begin position="215"/>
        <end position="656"/>
    </location>
</feature>
<evidence type="ECO:0000256" key="1">
    <source>
        <dbReference type="ARBA" id="ARBA00007447"/>
    </source>
</evidence>
<reference evidence="15 16" key="1">
    <citation type="journal article" date="2018" name="Cell">
        <title>The Chara Genome: Secondary Complexity and Implications for Plant Terrestrialization.</title>
        <authorList>
            <person name="Nishiyama T."/>
            <person name="Sakayama H."/>
            <person name="Vries J.D."/>
            <person name="Buschmann H."/>
            <person name="Saint-Marcoux D."/>
            <person name="Ullrich K.K."/>
            <person name="Haas F.B."/>
            <person name="Vanderstraeten L."/>
            <person name="Becker D."/>
            <person name="Lang D."/>
            <person name="Vosolsobe S."/>
            <person name="Rombauts S."/>
            <person name="Wilhelmsson P.K.I."/>
            <person name="Janitza P."/>
            <person name="Kern R."/>
            <person name="Heyl A."/>
            <person name="Rumpler F."/>
            <person name="Villalobos L.I.A.C."/>
            <person name="Clay J.M."/>
            <person name="Skokan R."/>
            <person name="Toyoda A."/>
            <person name="Suzuki Y."/>
            <person name="Kagoshima H."/>
            <person name="Schijlen E."/>
            <person name="Tajeshwar N."/>
            <person name="Catarino B."/>
            <person name="Hetherington A.J."/>
            <person name="Saltykova A."/>
            <person name="Bonnot C."/>
            <person name="Breuninger H."/>
            <person name="Symeonidi A."/>
            <person name="Radhakrishnan G.V."/>
            <person name="Van Nieuwerburgh F."/>
            <person name="Deforce D."/>
            <person name="Chang C."/>
            <person name="Karol K.G."/>
            <person name="Hedrich R."/>
            <person name="Ulvskov P."/>
            <person name="Glockner G."/>
            <person name="Delwiche C.F."/>
            <person name="Petrasek J."/>
            <person name="Van de Peer Y."/>
            <person name="Friml J."/>
            <person name="Beilby M."/>
            <person name="Dolan L."/>
            <person name="Kohara Y."/>
            <person name="Sugano S."/>
            <person name="Fujiyama A."/>
            <person name="Delaux P.-M."/>
            <person name="Quint M."/>
            <person name="TheiBen G."/>
            <person name="Hagemann M."/>
            <person name="Harholt J."/>
            <person name="Dunand C."/>
            <person name="Zachgo S."/>
            <person name="Langdale J."/>
            <person name="Maumus F."/>
            <person name="Straeten D.V.D."/>
            <person name="Gould S.B."/>
            <person name="Rensing S.A."/>
        </authorList>
    </citation>
    <scope>NUCLEOTIDE SEQUENCE [LARGE SCALE GENOMIC DNA]</scope>
    <source>
        <strain evidence="15 16">S276</strain>
    </source>
</reference>
<feature type="chain" id="PRO_5017417381" description="Peptidase A1 domain-containing protein" evidence="12">
    <location>
        <begin position="25"/>
        <end position="663"/>
    </location>
</feature>
<feature type="compositionally biased region" description="Low complexity" evidence="11">
    <location>
        <begin position="76"/>
        <end position="104"/>
    </location>
</feature>
<evidence type="ECO:0000256" key="8">
    <source>
        <dbReference type="PIRSR" id="PIRSR601461-1"/>
    </source>
</evidence>
<dbReference type="SUPFAM" id="SSF50630">
    <property type="entry name" value="Acid proteases"/>
    <property type="match status" value="1"/>
</dbReference>
<evidence type="ECO:0000256" key="12">
    <source>
        <dbReference type="SAM" id="SignalP"/>
    </source>
</evidence>
<sequence>MAKKCERHVALLVCFLGLTVVVGGALQGLSVVENEAGPLRYAYGGRWVQGDDGFSSWTSFEEEVVSVVSLDDDDLSSSSFSSSSMSDSASLTDDQEGDASGVDGGAASLPRVVLHKRPVNLAGVRDAVRLRARLIFHDDGRATMKKTTTTEKDNEDEEGEGEEGKRWRRPESGDGGLFDRLRAAAKDGNGEGVAAVGDGEEPDYVALNNYLDAQYFGEIGIGTPPQSFRVIMDTGSSNLWVPSKKCHFTLSCLLHRRYDSGRSSTYEADGKSISIHYGTGAMVGFSSKDDVRIGTITVKKQVFAEATREPGVTFLLAKFDGILGLGFQEIAAGHVTPLWYNIVDQRLVPEPVFSFWLNRDTSGKVGGEMVLGGVDQKHFTGEHTWANVTVKGYWQFKLDDVFVGAGQAGSALAGFCGLGGCSAIADTGTSLLAGPTAVIAEINAAIGASGVISEQCKTLVHQYAPLIIDVLEAEADPKEVCHNLGLCGSRGGGVGGGGGGTVAREHDRMVIQQVIDRMGKSVTDLQDDDEGMCKFCQIFVFWIETQVKQNNSKAQILQALDKLCAHLPSPHGESVIDCKQIDSLPPVTFRISGKDFQLLPQQYVLRIKQGSAEQCVSGFTGFDIPPPRGPIWILGDIFLGVYHSVYDFGNSRVGFAPAAPVPE</sequence>
<dbReference type="Gene3D" id="1.10.225.10">
    <property type="entry name" value="Saposin-like"/>
    <property type="match status" value="1"/>
</dbReference>
<feature type="domain" description="Saposin B-type" evidence="13">
    <location>
        <begin position="529"/>
        <end position="570"/>
    </location>
</feature>
<dbReference type="Gene3D" id="2.40.70.10">
    <property type="entry name" value="Acid Proteases"/>
    <property type="match status" value="2"/>
</dbReference>
<evidence type="ECO:0000256" key="4">
    <source>
        <dbReference type="ARBA" id="ARBA00022750"/>
    </source>
</evidence>
<dbReference type="GO" id="GO:0006629">
    <property type="term" value="P:lipid metabolic process"/>
    <property type="evidence" value="ECO:0007669"/>
    <property type="project" value="InterPro"/>
</dbReference>
<evidence type="ECO:0000256" key="10">
    <source>
        <dbReference type="RuleBase" id="RU000454"/>
    </source>
</evidence>
<evidence type="ECO:0000256" key="11">
    <source>
        <dbReference type="SAM" id="MobiDB-lite"/>
    </source>
</evidence>
<keyword evidence="7" id="KW-0325">Glycoprotein</keyword>
<dbReference type="PANTHER" id="PTHR47966">
    <property type="entry name" value="BETA-SITE APP-CLEAVING ENZYME, ISOFORM A-RELATED"/>
    <property type="match status" value="1"/>
</dbReference>
<dbReference type="PROSITE" id="PS50015">
    <property type="entry name" value="SAP_B"/>
    <property type="match status" value="2"/>
</dbReference>
<evidence type="ECO:0000256" key="6">
    <source>
        <dbReference type="ARBA" id="ARBA00023157"/>
    </source>
</evidence>
<evidence type="ECO:0000313" key="16">
    <source>
        <dbReference type="Proteomes" id="UP000265515"/>
    </source>
</evidence>
<dbReference type="InterPro" id="IPR007856">
    <property type="entry name" value="SapB_1"/>
</dbReference>
<evidence type="ECO:0000256" key="2">
    <source>
        <dbReference type="ARBA" id="ARBA00022670"/>
    </source>
</evidence>
<dbReference type="InterPro" id="IPR001461">
    <property type="entry name" value="Aspartic_peptidase_A1"/>
</dbReference>
<dbReference type="InterPro" id="IPR011001">
    <property type="entry name" value="Saposin-like"/>
</dbReference>
<dbReference type="STRING" id="69332.A0A388KJH7"/>
<feature type="compositionally biased region" description="Basic and acidic residues" evidence="11">
    <location>
        <begin position="143"/>
        <end position="152"/>
    </location>
</feature>
<evidence type="ECO:0000256" key="7">
    <source>
        <dbReference type="ARBA" id="ARBA00023180"/>
    </source>
</evidence>
<dbReference type="Pfam" id="PF00026">
    <property type="entry name" value="Asp"/>
    <property type="match status" value="1"/>
</dbReference>
<dbReference type="OMA" id="LCKASCQ"/>
<dbReference type="Gramene" id="GBG70189">
    <property type="protein sequence ID" value="GBG70189"/>
    <property type="gene ID" value="CBR_g6320"/>
</dbReference>
<dbReference type="PROSITE" id="PS51767">
    <property type="entry name" value="PEPTIDASE_A1"/>
    <property type="match status" value="1"/>
</dbReference>
<dbReference type="OrthoDB" id="771136at2759"/>
<keyword evidence="4 10" id="KW-0064">Aspartyl protease</keyword>
<dbReference type="SMART" id="SM00741">
    <property type="entry name" value="SapB"/>
    <property type="match status" value="1"/>
</dbReference>
<feature type="region of interest" description="Disordered" evidence="11">
    <location>
        <begin position="73"/>
        <end position="104"/>
    </location>
</feature>
<feature type="domain" description="Saposin B-type" evidence="13">
    <location>
        <begin position="451"/>
        <end position="491"/>
    </location>
</feature>
<comment type="caution">
    <text evidence="15">The sequence shown here is derived from an EMBL/GenBank/DDBJ whole genome shotgun (WGS) entry which is preliminary data.</text>
</comment>
<comment type="similarity">
    <text evidence="1 10">Belongs to the peptidase A1 family.</text>
</comment>
<feature type="region of interest" description="Disordered" evidence="11">
    <location>
        <begin position="143"/>
        <end position="176"/>
    </location>
</feature>
<accession>A0A388KJH7</accession>
<feature type="active site" evidence="8">
    <location>
        <position position="426"/>
    </location>
</feature>
<evidence type="ECO:0000256" key="5">
    <source>
        <dbReference type="ARBA" id="ARBA00022801"/>
    </source>
</evidence>
<evidence type="ECO:0000313" key="15">
    <source>
        <dbReference type="EMBL" id="GBG70189.1"/>
    </source>
</evidence>
<evidence type="ECO:0000256" key="9">
    <source>
        <dbReference type="PIRSR" id="PIRSR601461-2"/>
    </source>
</evidence>